<evidence type="ECO:0000313" key="6">
    <source>
        <dbReference type="Proteomes" id="UP000001542"/>
    </source>
</evidence>
<dbReference type="InterPro" id="IPR046773">
    <property type="entry name" value="DOCKER_Lobe_C"/>
</dbReference>
<dbReference type="KEGG" id="tva:4744881"/>
<sequence length="1573" mass="180052">MSSPGPSWKEKDEKVISWIEKTPSLQTKEWAKSQYNGLVTINNPYYDAIIENHNDLSGNPTITLMTKEATDFNYKKVTYHVDVNENKPKQVFRSELDSSTVETLPIENLQSDAPTAVAQAKPESYDLLAHDLPKITPVPKEEYLSVSFSSCKIDFDIFEPITYSIFILEDNNIVSETWNTFDPLFKMYLGNEYTKNALFNIRHVQNAYLVVVCNRSYQIDNGAYINKYYRKITTANREKAFSSFAPVYQKLKGYWQTFAFTFIPLSEIHGGTVTMPKLYLAECESKAMTGEFIAQQIERAKLLKLYQIAYEIRFDIQRSEYANPNQIKNAVVCYSKKPYDMWPILSHTHKLVINLRAAKFSFPPKVSARNIVVDVSYLYKGQYLKCIRNRWENTKIVDHAVSRGLYHVTNPQFEDEFIIELPYPVEGIVVFTFQRLSTKPNDEACFTFGNSSFEISPNHDNFLIPDGEMNLGISYGSNINPKEQPTKDNCFTISTKLVSSLVTNQPTLKSVYSGALAVPKVQDIPVNVLANNMYSVMDSILTNIKLDPKLALKSIFEFDKLVDVLPNRQILVDYLNTYNRVFAFRQNSHHDPQTHKYLLKEWATYIFETANSYGTNRKELVLVEFLFEVILKSIIFSNDRDFHEDIEKFAQTWAVAVGILTFKVVAEAQAMNRCFSTFVLNLIDLKLYSAATSCITIFANHIGNDPPQHRMLANFLEMTLHPLLFLGETVANNDLVIVFTSLLQTAITKLPDGPICQIFNILCRTLSFVPEDMKSDVSASFIPLMKLFTNKMQGSNESLIAPLSFAIFVLKNSRVNTLETRYNSLDEKEKKSFIDFVHFLLVKTKYIKDVLINDSTARNKAFSSIERQIEQRMQAAYNTGSGDRYGSVSESSTHSVQTQPPVAKKRSFAVARKANNIPSVGSSSLQMPIKYNYPQRDVALEAQFAAIRVVDDLLSIDLIDIAIDILYHLLSMNLCLNAIDCLTESLKLLLTKDVKKIIECKTLPFALFIKKLLQLAACNNVFIAKSIISTFDGLFKSEEKSYGNNNRTHALFMRAVSLLPVNLISPDFANLLSENVKHQQLKEIAETIKRIAEIDDKLHKIDNNCFASTFETQTHVGQKIATNALVEDFGDLLWERCLLFKYSPDACLEALRTLDQFHYANGYELESITCKISELALLSEYLTAFNLMPQKLGFEHAAKAFVPMTPTAEVFVMPQEYSHDLPKNLPTFCDSSFFNESGVMLVLTEICDYCRNHQVFEIANEVIRLFVPLLESHQMYTELDAIFSRSQKFYEQLDTMPTQGERLMGRYYRVIFYGNQFGEDNGKIYIYREQKLTNLFNLTKRMEDTYTPIIGRGKLEIIKESKPVDPRLLDPEKGYIQITFVTPTYFEGEEVYKQTTFEQNSHIKVFCFATPFMKGSNKLQGSVSSQWLRKTVLKINTEMPSTKKRIVVNPEDVENIEIEPIKVSIHHLEDRLKQYDAAIEANNISQIQPLLNGSLCVQVNDGPIKMAEVFLTEKKRTLLTEHMRKLFRQFIDVNKKALEIHRKFSQGNKDNLALQDEMDKGFDNLKSKLAQYL</sequence>
<dbReference type="PROSITE" id="PS51650">
    <property type="entry name" value="C2_DOCK"/>
    <property type="match status" value="1"/>
</dbReference>
<dbReference type="GO" id="GO:0007264">
    <property type="term" value="P:small GTPase-mediated signal transduction"/>
    <property type="evidence" value="ECO:0007669"/>
    <property type="project" value="InterPro"/>
</dbReference>
<keyword evidence="6" id="KW-1185">Reference proteome</keyword>
<dbReference type="SMR" id="A2G6I2"/>
<dbReference type="Proteomes" id="UP000001542">
    <property type="component" value="Unassembled WGS sequence"/>
</dbReference>
<dbReference type="InterPro" id="IPR035892">
    <property type="entry name" value="C2_domain_sf"/>
</dbReference>
<dbReference type="Gene3D" id="1.25.40.410">
    <property type="match status" value="1"/>
</dbReference>
<dbReference type="RefSeq" id="XP_001300162.1">
    <property type="nucleotide sequence ID" value="XM_001300161.1"/>
</dbReference>
<dbReference type="Gene3D" id="1.20.58.740">
    <property type="match status" value="1"/>
</dbReference>
<dbReference type="GO" id="GO:0035023">
    <property type="term" value="P:regulation of Rho protein signal transduction"/>
    <property type="evidence" value="ECO:0000318"/>
    <property type="project" value="GO_Central"/>
</dbReference>
<dbReference type="PROSITE" id="PS51651">
    <property type="entry name" value="DOCKER"/>
    <property type="match status" value="1"/>
</dbReference>
<evidence type="ECO:0000259" key="3">
    <source>
        <dbReference type="PROSITE" id="PS51650"/>
    </source>
</evidence>
<dbReference type="VEuPathDB" id="TrichDB:TVAGG3_0731170"/>
<feature type="domain" description="DOCKER" evidence="4">
    <location>
        <begin position="1138"/>
        <end position="1573"/>
    </location>
</feature>
<dbReference type="Gene3D" id="2.60.40.150">
    <property type="entry name" value="C2 domain"/>
    <property type="match status" value="1"/>
</dbReference>
<dbReference type="Pfam" id="PF20422">
    <property type="entry name" value="DHR-2_Lobe_B"/>
    <property type="match status" value="1"/>
</dbReference>
<dbReference type="InterPro" id="IPR027007">
    <property type="entry name" value="C2_DOCK-type_domain"/>
</dbReference>
<dbReference type="InterPro" id="IPR046770">
    <property type="entry name" value="DOCKER_Lobe_B"/>
</dbReference>
<dbReference type="InParanoid" id="A2G6I2"/>
<dbReference type="InterPro" id="IPR043161">
    <property type="entry name" value="DOCK_C_lobe_A"/>
</dbReference>
<name>A2G6I2_TRIV3</name>
<dbReference type="PANTHER" id="PTHR23317:SF76">
    <property type="entry name" value="LD20667P"/>
    <property type="match status" value="1"/>
</dbReference>
<reference evidence="5" key="2">
    <citation type="journal article" date="2007" name="Science">
        <title>Draft genome sequence of the sexually transmitted pathogen Trichomonas vaginalis.</title>
        <authorList>
            <person name="Carlton J.M."/>
            <person name="Hirt R.P."/>
            <person name="Silva J.C."/>
            <person name="Delcher A.L."/>
            <person name="Schatz M."/>
            <person name="Zhao Q."/>
            <person name="Wortman J.R."/>
            <person name="Bidwell S.L."/>
            <person name="Alsmark U.C.M."/>
            <person name="Besteiro S."/>
            <person name="Sicheritz-Ponten T."/>
            <person name="Noel C.J."/>
            <person name="Dacks J.B."/>
            <person name="Foster P.G."/>
            <person name="Simillion C."/>
            <person name="Van de Peer Y."/>
            <person name="Miranda-Saavedra D."/>
            <person name="Barton G.J."/>
            <person name="Westrop G.D."/>
            <person name="Mueller S."/>
            <person name="Dessi D."/>
            <person name="Fiori P.L."/>
            <person name="Ren Q."/>
            <person name="Paulsen I."/>
            <person name="Zhang H."/>
            <person name="Bastida-Corcuera F.D."/>
            <person name="Simoes-Barbosa A."/>
            <person name="Brown M.T."/>
            <person name="Hayes R.D."/>
            <person name="Mukherjee M."/>
            <person name="Okumura C.Y."/>
            <person name="Schneider R."/>
            <person name="Smith A.J."/>
            <person name="Vanacova S."/>
            <person name="Villalvazo M."/>
            <person name="Haas B.J."/>
            <person name="Pertea M."/>
            <person name="Feldblyum T.V."/>
            <person name="Utterback T.R."/>
            <person name="Shu C.L."/>
            <person name="Osoegawa K."/>
            <person name="de Jong P.J."/>
            <person name="Hrdy I."/>
            <person name="Horvathova L."/>
            <person name="Zubacova Z."/>
            <person name="Dolezal P."/>
            <person name="Malik S.B."/>
            <person name="Logsdon J.M. Jr."/>
            <person name="Henze K."/>
            <person name="Gupta A."/>
            <person name="Wang C.C."/>
            <person name="Dunne R.L."/>
            <person name="Upcroft J.A."/>
            <person name="Upcroft P."/>
            <person name="White O."/>
            <person name="Salzberg S.L."/>
            <person name="Tang P."/>
            <person name="Chiu C.-H."/>
            <person name="Lee Y.-S."/>
            <person name="Embley T.M."/>
            <person name="Coombs G.H."/>
            <person name="Mottram J.C."/>
            <person name="Tachezy J."/>
            <person name="Fraser-Liggett C.M."/>
            <person name="Johnson P.J."/>
        </authorList>
    </citation>
    <scope>NUCLEOTIDE SEQUENCE [LARGE SCALE GENOMIC DNA]</scope>
    <source>
        <strain evidence="5">G3</strain>
    </source>
</reference>
<gene>
    <name evidence="5" type="ORF">TVAG_073990</name>
</gene>
<accession>A2G6I2</accession>
<feature type="domain" description="C2 DOCK-type" evidence="3">
    <location>
        <begin position="348"/>
        <end position="515"/>
    </location>
</feature>
<dbReference type="VEuPathDB" id="TrichDB:TVAG_073990"/>
<dbReference type="eggNOG" id="KOG1997">
    <property type="taxonomic scope" value="Eukaryota"/>
</dbReference>
<keyword evidence="1" id="KW-0344">Guanine-nucleotide releasing factor</keyword>
<proteinExistence type="inferred from homology"/>
<organism evidence="5 6">
    <name type="scientific">Trichomonas vaginalis (strain ATCC PRA-98 / G3)</name>
    <dbReference type="NCBI Taxonomy" id="412133"/>
    <lineage>
        <taxon>Eukaryota</taxon>
        <taxon>Metamonada</taxon>
        <taxon>Parabasalia</taxon>
        <taxon>Trichomonadida</taxon>
        <taxon>Trichomonadidae</taxon>
        <taxon>Trichomonas</taxon>
    </lineage>
</organism>
<dbReference type="OrthoDB" id="47328at2759"/>
<reference evidence="5" key="1">
    <citation type="submission" date="2006-10" db="EMBL/GenBank/DDBJ databases">
        <authorList>
            <person name="Amadeo P."/>
            <person name="Zhao Q."/>
            <person name="Wortman J."/>
            <person name="Fraser-Liggett C."/>
            <person name="Carlton J."/>
        </authorList>
    </citation>
    <scope>NUCLEOTIDE SEQUENCE</scope>
    <source>
        <strain evidence="5">G3</strain>
    </source>
</reference>
<dbReference type="InterPro" id="IPR043162">
    <property type="entry name" value="DOCK_C_lobe_C"/>
</dbReference>
<dbReference type="Pfam" id="PF14429">
    <property type="entry name" value="DOCK-C2"/>
    <property type="match status" value="1"/>
</dbReference>
<evidence type="ECO:0000313" key="5">
    <source>
        <dbReference type="EMBL" id="EAX87232.1"/>
    </source>
</evidence>
<dbReference type="CDD" id="cd11684">
    <property type="entry name" value="DHR2_DOCK"/>
    <property type="match status" value="1"/>
</dbReference>
<dbReference type="GO" id="GO:0005085">
    <property type="term" value="F:guanyl-nucleotide exchange factor activity"/>
    <property type="evidence" value="ECO:0000318"/>
    <property type="project" value="GO_Central"/>
</dbReference>
<evidence type="ECO:0000256" key="1">
    <source>
        <dbReference type="ARBA" id="ARBA00022658"/>
    </source>
</evidence>
<protein>
    <submittedName>
        <fullName evidence="5">Dedicator of cytokinesis family protein</fullName>
    </submittedName>
</protein>
<evidence type="ECO:0000256" key="2">
    <source>
        <dbReference type="PROSITE-ProRule" id="PRU00983"/>
    </source>
</evidence>
<dbReference type="InterPro" id="IPR027357">
    <property type="entry name" value="DOCKER_dom"/>
</dbReference>
<dbReference type="EMBL" id="DS114485">
    <property type="protein sequence ID" value="EAX87232.1"/>
    <property type="molecule type" value="Genomic_DNA"/>
</dbReference>
<dbReference type="PANTHER" id="PTHR23317">
    <property type="entry name" value="DEDICATOR OF CYTOKINESIS DOCK"/>
    <property type="match status" value="1"/>
</dbReference>
<dbReference type="STRING" id="5722.A2G6I2"/>
<dbReference type="Pfam" id="PF06920">
    <property type="entry name" value="DHR-2_Lobe_A"/>
    <property type="match status" value="1"/>
</dbReference>
<dbReference type="Pfam" id="PF20421">
    <property type="entry name" value="DHR-2_Lobe_C"/>
    <property type="match status" value="1"/>
</dbReference>
<dbReference type="InterPro" id="IPR026791">
    <property type="entry name" value="DOCK"/>
</dbReference>
<evidence type="ECO:0000259" key="4">
    <source>
        <dbReference type="PROSITE" id="PS51651"/>
    </source>
</evidence>
<dbReference type="InterPro" id="IPR046769">
    <property type="entry name" value="DOCKER_Lobe_A"/>
</dbReference>
<comment type="similarity">
    <text evidence="2">Belongs to the DOCK family.</text>
</comment>